<comment type="caution">
    <text evidence="1">The sequence shown here is derived from an EMBL/GenBank/DDBJ whole genome shotgun (WGS) entry which is preliminary data.</text>
</comment>
<name>A0ACC2NPI3_9HYME</name>
<keyword evidence="2" id="KW-1185">Reference proteome</keyword>
<dbReference type="Proteomes" id="UP001239111">
    <property type="component" value="Chromosome 3"/>
</dbReference>
<protein>
    <submittedName>
        <fullName evidence="1">Uncharacterized protein</fullName>
    </submittedName>
</protein>
<reference evidence="1" key="1">
    <citation type="submission" date="2023-04" db="EMBL/GenBank/DDBJ databases">
        <title>A chromosome-level genome assembly of the parasitoid wasp Eretmocerus hayati.</title>
        <authorList>
            <person name="Zhong Y."/>
            <person name="Liu S."/>
            <person name="Liu Y."/>
        </authorList>
    </citation>
    <scope>NUCLEOTIDE SEQUENCE</scope>
    <source>
        <strain evidence="1">ZJU_SS_LIU_2023</strain>
    </source>
</reference>
<evidence type="ECO:0000313" key="2">
    <source>
        <dbReference type="Proteomes" id="UP001239111"/>
    </source>
</evidence>
<sequence>MSLYKTRRWCYVPQCDSTSVREPNKLFFPLPNDPKVKKLWFDVAHRAGEPTTSRYYCCEDHFEREEDMDNLVKFKLYGAPTILKLKPDAVPHKFACQNRGQSSGGITRSACKKLTRKRLVDEILAENPIQENTTESISCSDSVTPSTPKRQALASIENNSNGPSPMPISQDRLRDLENGSHVQSFVDHSLSPSTSDNCVGSPLITVDQDVSKAVSPVILHNASSAQRVLDFGNSPTRGEAFITTKNVGVQVPKYFNKPHYRSCASMAKPSMENVACQMGVELKDQASSPIKVFGKGSGSESRSLLSSTSHCTTSTHTSASKISSDELQRYELSSSEDEVERAKEMKLQAVNLTNYFISTNPKYYIGVTNEWLWVLDMLHAHSGLSMDHIKMTLMKIRLNDNCTRLGDQFGLSGSQIGRIFNKSVKVLAHLLRNLVYPVPMSSVKKNLPIPFRANFNGVYVIIDAFEIEIEKPSNPLYQALTWSDYKKCNTIKYIIGITPDGTIIYISQGYGGRISDVLLFEICGIMDILPENSGVMADRGFKQIDAILNTKGCKLIRPPSVSNSTKPSKQDVLLTKRIASLRIHVERVIRRVREYKILEPHAGLDVTLMHNLDNIVTVVTGLINLQSPVIKT</sequence>
<gene>
    <name evidence="1" type="ORF">QAD02_004426</name>
</gene>
<dbReference type="EMBL" id="CM056743">
    <property type="protein sequence ID" value="KAJ8673164.1"/>
    <property type="molecule type" value="Genomic_DNA"/>
</dbReference>
<evidence type="ECO:0000313" key="1">
    <source>
        <dbReference type="EMBL" id="KAJ8673164.1"/>
    </source>
</evidence>
<proteinExistence type="predicted"/>
<organism evidence="1 2">
    <name type="scientific">Eretmocerus hayati</name>
    <dbReference type="NCBI Taxonomy" id="131215"/>
    <lineage>
        <taxon>Eukaryota</taxon>
        <taxon>Metazoa</taxon>
        <taxon>Ecdysozoa</taxon>
        <taxon>Arthropoda</taxon>
        <taxon>Hexapoda</taxon>
        <taxon>Insecta</taxon>
        <taxon>Pterygota</taxon>
        <taxon>Neoptera</taxon>
        <taxon>Endopterygota</taxon>
        <taxon>Hymenoptera</taxon>
        <taxon>Apocrita</taxon>
        <taxon>Proctotrupomorpha</taxon>
        <taxon>Chalcidoidea</taxon>
        <taxon>Aphelinidae</taxon>
        <taxon>Aphelininae</taxon>
        <taxon>Eretmocerus</taxon>
    </lineage>
</organism>
<accession>A0ACC2NPI3</accession>